<dbReference type="PANTHER" id="PTHR37017:SF11">
    <property type="entry name" value="ESTERASE_LIPASE_THIOESTERASE DOMAIN-CONTAINING PROTEIN"/>
    <property type="match status" value="1"/>
</dbReference>
<evidence type="ECO:0000259" key="1">
    <source>
        <dbReference type="Pfam" id="PF12697"/>
    </source>
</evidence>
<keyword evidence="3" id="KW-1185">Reference proteome</keyword>
<dbReference type="Gene3D" id="3.40.50.1820">
    <property type="entry name" value="alpha/beta hydrolase"/>
    <property type="match status" value="1"/>
</dbReference>
<evidence type="ECO:0000313" key="3">
    <source>
        <dbReference type="Proteomes" id="UP000282551"/>
    </source>
</evidence>
<dbReference type="SUPFAM" id="SSF53474">
    <property type="entry name" value="alpha/beta-Hydrolases"/>
    <property type="match status" value="1"/>
</dbReference>
<evidence type="ECO:0000313" key="2">
    <source>
        <dbReference type="EMBL" id="VEG48591.1"/>
    </source>
</evidence>
<gene>
    <name evidence="2" type="ORF">NCTC10485_02890</name>
</gene>
<keyword evidence="2" id="KW-0378">Hydrolase</keyword>
<dbReference type="InterPro" id="IPR000073">
    <property type="entry name" value="AB_hydrolase_1"/>
</dbReference>
<dbReference type="AlphaFoldDB" id="A0A448I7V2"/>
<reference evidence="2 3" key="1">
    <citation type="submission" date="2018-12" db="EMBL/GenBank/DDBJ databases">
        <authorList>
            <consortium name="Pathogen Informatics"/>
        </authorList>
    </citation>
    <scope>NUCLEOTIDE SEQUENCE [LARGE SCALE GENOMIC DNA]</scope>
    <source>
        <strain evidence="2 3">NCTC10485</strain>
    </source>
</reference>
<feature type="domain" description="AB hydrolase-1" evidence="1">
    <location>
        <begin position="4"/>
        <end position="222"/>
    </location>
</feature>
<dbReference type="PANTHER" id="PTHR37017">
    <property type="entry name" value="AB HYDROLASE-1 DOMAIN-CONTAINING PROTEIN-RELATED"/>
    <property type="match status" value="1"/>
</dbReference>
<name>A0A448I7V2_MYCCI</name>
<dbReference type="InterPro" id="IPR029058">
    <property type="entry name" value="AB_hydrolase_fold"/>
</dbReference>
<accession>A0A448I7V2</accession>
<dbReference type="EMBL" id="LR134355">
    <property type="protein sequence ID" value="VEG48591.1"/>
    <property type="molecule type" value="Genomic_DNA"/>
</dbReference>
<dbReference type="GO" id="GO:0016787">
    <property type="term" value="F:hydrolase activity"/>
    <property type="evidence" value="ECO:0007669"/>
    <property type="project" value="UniProtKB-KW"/>
</dbReference>
<dbReference type="InterPro" id="IPR052897">
    <property type="entry name" value="Sec-Metab_Biosynth_Hydrolase"/>
</dbReference>
<sequence>MSTFVLVHGAWHGAWCWERLIPELQERGHRAVAMDLPCDDPAATFEDYADAVVAAIDVEDPIVVGHSLSGNVLPLVAWRAPVRHAVYLCAMIPEPGRSQSDQERAGGMTDPAYLKGLSRADGCTFWSDHDLARTLLYQDCEPEAADAAVARLRPQAYGPPTAVWTVDPLPAVPSTAIVGSDDRILRPDWSRRVAPQRLHAEVRELPGGHSPFLSRPAELADVLHGLG</sequence>
<organism evidence="2 3">
    <name type="scientific">Mycolicibacterium chitae</name>
    <name type="common">Mycobacterium chitae</name>
    <dbReference type="NCBI Taxonomy" id="1792"/>
    <lineage>
        <taxon>Bacteria</taxon>
        <taxon>Bacillati</taxon>
        <taxon>Actinomycetota</taxon>
        <taxon>Actinomycetes</taxon>
        <taxon>Mycobacteriales</taxon>
        <taxon>Mycobacteriaceae</taxon>
        <taxon>Mycolicibacterium</taxon>
    </lineage>
</organism>
<dbReference type="RefSeq" id="WP_163792171.1">
    <property type="nucleotide sequence ID" value="NZ_AP022604.1"/>
</dbReference>
<dbReference type="Pfam" id="PF12697">
    <property type="entry name" value="Abhydrolase_6"/>
    <property type="match status" value="1"/>
</dbReference>
<proteinExistence type="predicted"/>
<protein>
    <submittedName>
        <fullName evidence="2">Alpha/beta hydrolase</fullName>
    </submittedName>
</protein>
<dbReference type="Proteomes" id="UP000282551">
    <property type="component" value="Chromosome"/>
</dbReference>